<dbReference type="VEuPathDB" id="VectorBase:GAUT034000"/>
<evidence type="ECO:0000313" key="2">
    <source>
        <dbReference type="Proteomes" id="UP000078200"/>
    </source>
</evidence>
<accession>A0A1A9VDT6</accession>
<reference evidence="1" key="1">
    <citation type="submission" date="2020-05" db="UniProtKB">
        <authorList>
            <consortium name="EnsemblMetazoa"/>
        </authorList>
    </citation>
    <scope>IDENTIFICATION</scope>
    <source>
        <strain evidence="1">TTRI</strain>
    </source>
</reference>
<protein>
    <submittedName>
        <fullName evidence="1">Uncharacterized protein</fullName>
    </submittedName>
</protein>
<keyword evidence="2" id="KW-1185">Reference proteome</keyword>
<dbReference type="EnsemblMetazoa" id="GAUT034000-RA">
    <property type="protein sequence ID" value="GAUT034000-PA"/>
    <property type="gene ID" value="GAUT034000"/>
</dbReference>
<dbReference type="Proteomes" id="UP000078200">
    <property type="component" value="Unassembled WGS sequence"/>
</dbReference>
<sequence>MSRIDNICLSEILVNSLNDGIELFGFNINSNYLRQVRYNEQIVFLDSRVLQKYCKSIKEVNDVKESSSLLEELHLVVWQTVQVSTSSSEIVMSICALTATQSSSYNFRCNDGGRGGGDGRSGCCCLDCGGCCGICGTFYVLRAAEYDFSAIKILTIIKQHLQGNNVNNLYASSPWGFTVTKTIITRRINNYVELFIRNTEVDQNSSVNESKGSLK</sequence>
<organism evidence="1 2">
    <name type="scientific">Glossina austeni</name>
    <name type="common">Savannah tsetse fly</name>
    <dbReference type="NCBI Taxonomy" id="7395"/>
    <lineage>
        <taxon>Eukaryota</taxon>
        <taxon>Metazoa</taxon>
        <taxon>Ecdysozoa</taxon>
        <taxon>Arthropoda</taxon>
        <taxon>Hexapoda</taxon>
        <taxon>Insecta</taxon>
        <taxon>Pterygota</taxon>
        <taxon>Neoptera</taxon>
        <taxon>Endopterygota</taxon>
        <taxon>Diptera</taxon>
        <taxon>Brachycera</taxon>
        <taxon>Muscomorpha</taxon>
        <taxon>Hippoboscoidea</taxon>
        <taxon>Glossinidae</taxon>
        <taxon>Glossina</taxon>
    </lineage>
</organism>
<proteinExistence type="predicted"/>
<evidence type="ECO:0000313" key="1">
    <source>
        <dbReference type="EnsemblMetazoa" id="GAUT034000-PA"/>
    </source>
</evidence>
<name>A0A1A9VDT6_GLOAU</name>
<dbReference type="AlphaFoldDB" id="A0A1A9VDT6"/>